<feature type="transmembrane region" description="Helical" evidence="8">
    <location>
        <begin position="240"/>
        <end position="259"/>
    </location>
</feature>
<reference evidence="11 12" key="1">
    <citation type="journal article" date="2011" name="Proc. Natl. Acad. Sci. U.S.A.">
        <title>Evolutionary erosion of yeast sex chromosomes by mating-type switching accidents.</title>
        <authorList>
            <person name="Gordon J.L."/>
            <person name="Armisen D."/>
            <person name="Proux-Wera E."/>
            <person name="Oheigeartaigh S.S."/>
            <person name="Byrne K.P."/>
            <person name="Wolfe K.H."/>
        </authorList>
    </citation>
    <scope>NUCLEOTIDE SEQUENCE [LARGE SCALE GENOMIC DNA]</scope>
    <source>
        <strain evidence="12">ATCC 10597 / BCRC 20456 / CBS 421 / NBRC 0211 / NRRL Y-12639</strain>
    </source>
</reference>
<proteinExistence type="inferred from homology"/>
<sequence length="905" mass="105981">MHYTKNRKMIKEGTYRGNRLNPHFDFNSNNSQLVINFNPIKNPSSSSTKNFTSSIISRFLNNTRTGSAHRHVGITLQRFLSGILLSVIFLAFQILLFLFLRTKLKSIYQANRVLKLHEKGQEDDYGKDDSGTPWGDNTTKTEKKTNWASQLFMASDEIYKKKCGLDAYFLLRFLKFLIFFFFILSLVHIPILIPLHLFSNDQNMIYEDYDRKDDKLDQLKSHLLDKLNMSNIIPPAEPNILIIHLILGVFVISWFHIMLNSELSFTTGISTQEILKDKYQTVLYVDNVPKDMGKIMEHFSLIGSIRDVQFLSRDTKKYYTIWKRMCSIQEKIETIIMEIMLEKFFKSTRKPKGWKMYRFYWNKLIFFSKTSYRLFNFRIRLKWKDSSKIIASHYPSWEIEKQSFIENRYNKFQEVLAKYNKISEKWEKEYYQLETGHQNFITSNRHANPDAYLEKVFIQFDTVETAHVFGQLLLFQHHKEWNNVVIGPNPNDIRWSNITRTNSYAIFLRSVAANILSILTIIGWIIPVGLIGLISQIPYLRSPVKLPSVIINNTEFINDMLMSIFSVMTLVFLTEVVPYIFRWFSLLKVCKTGVEIQIDIQRWFFIFLFVHIFLVVTISSGLSFIIESLVNNPVSIPSLLAHDLPKSSNFLCSFVLMRGLAYAGGNIIRMKELLCELLYYKPFIYTPHKRFERLKTSLSFQWGAIYPIFSVIGCIGIIYSVIAPVILPMCCVSFSLVYISFKYLFEFQYNNKNKSETFGKLYPQALMQLYAGIYCMEICLMGLFAISNGYKLSFCMLLIFVSTIIIQYKISTKHLSQLNHLPLYYIKNSAKLDVRSREVEHLCNLKDYEIPLINACKKYDEIWILNDGNGIGEIEQDNLERNYDIVCNSERYFINSSGDIYLNDL</sequence>
<dbReference type="PANTHER" id="PTHR13018">
    <property type="entry name" value="PROBABLE MEMBRANE PROTEIN DUF221-RELATED"/>
    <property type="match status" value="1"/>
</dbReference>
<comment type="subcellular location">
    <subcellularLocation>
        <location evidence="1">Membrane</location>
        <topology evidence="1">Multi-pass membrane protein</topology>
    </subcellularLocation>
</comment>
<feature type="domain" description="CSC1/OSCA1-like N-terminal transmembrane" evidence="10">
    <location>
        <begin position="79"/>
        <end position="261"/>
    </location>
</feature>
<evidence type="ECO:0000313" key="12">
    <source>
        <dbReference type="Proteomes" id="UP000000689"/>
    </source>
</evidence>
<protein>
    <recommendedName>
        <fullName evidence="13">CSC1/OSCA1-like 7TM region domain-containing protein</fullName>
    </recommendedName>
</protein>
<dbReference type="GO" id="GO:0005886">
    <property type="term" value="C:plasma membrane"/>
    <property type="evidence" value="ECO:0007669"/>
    <property type="project" value="TreeGrafter"/>
</dbReference>
<dbReference type="HOGENOM" id="CLU_002458_2_0_1"/>
<feature type="region of interest" description="Disordered" evidence="7">
    <location>
        <begin position="121"/>
        <end position="141"/>
    </location>
</feature>
<evidence type="ECO:0000256" key="7">
    <source>
        <dbReference type="SAM" id="MobiDB-lite"/>
    </source>
</evidence>
<dbReference type="OrthoDB" id="1076608at2759"/>
<dbReference type="GO" id="GO:0030476">
    <property type="term" value="P:ascospore wall assembly"/>
    <property type="evidence" value="ECO:0007669"/>
    <property type="project" value="EnsemblFungi"/>
</dbReference>
<dbReference type="RefSeq" id="XP_003669149.1">
    <property type="nucleotide sequence ID" value="XM_003669101.1"/>
</dbReference>
<dbReference type="InterPro" id="IPR045122">
    <property type="entry name" value="Csc1-like"/>
</dbReference>
<keyword evidence="5 8" id="KW-1133">Transmembrane helix</keyword>
<keyword evidence="4 8" id="KW-0812">Transmembrane</keyword>
<comment type="similarity">
    <text evidence="2">Belongs to the CSC1 (TC 1.A.17) family.</text>
</comment>
<evidence type="ECO:0000259" key="10">
    <source>
        <dbReference type="Pfam" id="PF13967"/>
    </source>
</evidence>
<dbReference type="Proteomes" id="UP000000689">
    <property type="component" value="Chromosome 3"/>
</dbReference>
<evidence type="ECO:0000313" key="11">
    <source>
        <dbReference type="EMBL" id="CCD23906.1"/>
    </source>
</evidence>
<feature type="transmembrane region" description="Helical" evidence="8">
    <location>
        <begin position="698"/>
        <end position="719"/>
    </location>
</feature>
<evidence type="ECO:0000259" key="9">
    <source>
        <dbReference type="Pfam" id="PF02714"/>
    </source>
</evidence>
<keyword evidence="12" id="KW-1185">Reference proteome</keyword>
<evidence type="ECO:0000256" key="5">
    <source>
        <dbReference type="ARBA" id="ARBA00022989"/>
    </source>
</evidence>
<dbReference type="AlphaFoldDB" id="G0W7Z5"/>
<dbReference type="EMBL" id="HE580269">
    <property type="protein sequence ID" value="CCD23906.1"/>
    <property type="molecule type" value="Genomic_DNA"/>
</dbReference>
<feature type="transmembrane region" description="Helical" evidence="8">
    <location>
        <begin position="602"/>
        <end position="626"/>
    </location>
</feature>
<feature type="transmembrane region" description="Helical" evidence="8">
    <location>
        <begin position="169"/>
        <end position="193"/>
    </location>
</feature>
<dbReference type="OMA" id="QKWFFAF"/>
<dbReference type="Pfam" id="PF02714">
    <property type="entry name" value="RSN1_7TM"/>
    <property type="match status" value="1"/>
</dbReference>
<keyword evidence="6 8" id="KW-0472">Membrane</keyword>
<dbReference type="Pfam" id="PF13967">
    <property type="entry name" value="RSN1_TM"/>
    <property type="match status" value="1"/>
</dbReference>
<dbReference type="InterPro" id="IPR003864">
    <property type="entry name" value="CSC1/OSCA1-like_7TM"/>
</dbReference>
<gene>
    <name evidence="11" type="primary">NDAI0C02460</name>
    <name evidence="11" type="ordered locus">NDAI_0C02460</name>
</gene>
<feature type="transmembrane region" description="Helical" evidence="8">
    <location>
        <begin position="725"/>
        <end position="745"/>
    </location>
</feature>
<feature type="compositionally biased region" description="Basic and acidic residues" evidence="7">
    <location>
        <begin position="121"/>
        <end position="130"/>
    </location>
</feature>
<evidence type="ECO:0008006" key="13">
    <source>
        <dbReference type="Google" id="ProtNLM"/>
    </source>
</evidence>
<evidence type="ECO:0000256" key="3">
    <source>
        <dbReference type="ARBA" id="ARBA00022448"/>
    </source>
</evidence>
<dbReference type="GO" id="GO:0005227">
    <property type="term" value="F:calcium-activated cation channel activity"/>
    <property type="evidence" value="ECO:0007669"/>
    <property type="project" value="InterPro"/>
</dbReference>
<feature type="transmembrane region" description="Helical" evidence="8">
    <location>
        <begin position="560"/>
        <end position="581"/>
    </location>
</feature>
<feature type="transmembrane region" description="Helical" evidence="8">
    <location>
        <begin position="765"/>
        <end position="784"/>
    </location>
</feature>
<evidence type="ECO:0000256" key="4">
    <source>
        <dbReference type="ARBA" id="ARBA00022692"/>
    </source>
</evidence>
<organism evidence="11 12">
    <name type="scientific">Naumovozyma dairenensis (strain ATCC 10597 / BCRC 20456 / CBS 421 / NBRC 0211 / NRRL Y-12639)</name>
    <name type="common">Saccharomyces dairenensis</name>
    <dbReference type="NCBI Taxonomy" id="1071378"/>
    <lineage>
        <taxon>Eukaryota</taxon>
        <taxon>Fungi</taxon>
        <taxon>Dikarya</taxon>
        <taxon>Ascomycota</taxon>
        <taxon>Saccharomycotina</taxon>
        <taxon>Saccharomycetes</taxon>
        <taxon>Saccharomycetales</taxon>
        <taxon>Saccharomycetaceae</taxon>
        <taxon>Naumovozyma</taxon>
    </lineage>
</organism>
<evidence type="ECO:0000256" key="1">
    <source>
        <dbReference type="ARBA" id="ARBA00004141"/>
    </source>
</evidence>
<dbReference type="KEGG" id="ndi:NDAI_0C02460"/>
<feature type="transmembrane region" description="Helical" evidence="8">
    <location>
        <begin position="515"/>
        <end position="540"/>
    </location>
</feature>
<accession>G0W7Z5</accession>
<dbReference type="InterPro" id="IPR032880">
    <property type="entry name" value="CSC1/OSCA1-like_N"/>
</dbReference>
<evidence type="ECO:0000256" key="2">
    <source>
        <dbReference type="ARBA" id="ARBA00007779"/>
    </source>
</evidence>
<dbReference type="eggNOG" id="KOG1134">
    <property type="taxonomic scope" value="Eukaryota"/>
</dbReference>
<dbReference type="PANTHER" id="PTHR13018:SF20">
    <property type="entry name" value="SPORULATION-SPECIFIC PROTEIN 75"/>
    <property type="match status" value="1"/>
</dbReference>
<feature type="domain" description="CSC1/OSCA1-like 7TM region" evidence="9">
    <location>
        <begin position="509"/>
        <end position="784"/>
    </location>
</feature>
<feature type="transmembrane region" description="Helical" evidence="8">
    <location>
        <begin position="79"/>
        <end position="100"/>
    </location>
</feature>
<name>G0W7Z5_NAUDC</name>
<feature type="transmembrane region" description="Helical" evidence="8">
    <location>
        <begin position="790"/>
        <end position="808"/>
    </location>
</feature>
<dbReference type="GeneID" id="11496660"/>
<evidence type="ECO:0000256" key="6">
    <source>
        <dbReference type="ARBA" id="ARBA00023136"/>
    </source>
</evidence>
<keyword evidence="3" id="KW-0813">Transport</keyword>
<evidence type="ECO:0000256" key="8">
    <source>
        <dbReference type="SAM" id="Phobius"/>
    </source>
</evidence>